<sequence>MQTTSSDKPAALSASAEELAAQAGTRIGQLTEGAHKTIDRVADTAQTTARRLGLKRAQLASLQRRWASNSCQTVCRHPVASLAIALAAGVLISHFSENHKDEPELG</sequence>
<protein>
    <recommendedName>
        <fullName evidence="3">DUF3618 domain-containing protein</fullName>
    </recommendedName>
</protein>
<proteinExistence type="predicted"/>
<evidence type="ECO:0000313" key="1">
    <source>
        <dbReference type="EMBL" id="MCG2578727.1"/>
    </source>
</evidence>
<name>A0ABS9K6D1_9RHOO</name>
<evidence type="ECO:0008006" key="3">
    <source>
        <dbReference type="Google" id="ProtNLM"/>
    </source>
</evidence>
<evidence type="ECO:0000313" key="2">
    <source>
        <dbReference type="Proteomes" id="UP001165384"/>
    </source>
</evidence>
<keyword evidence="2" id="KW-1185">Reference proteome</keyword>
<dbReference type="Proteomes" id="UP001165384">
    <property type="component" value="Unassembled WGS sequence"/>
</dbReference>
<dbReference type="EMBL" id="JAKLTN010000004">
    <property type="protein sequence ID" value="MCG2578727.1"/>
    <property type="molecule type" value="Genomic_DNA"/>
</dbReference>
<comment type="caution">
    <text evidence="1">The sequence shown here is derived from an EMBL/GenBank/DDBJ whole genome shotgun (WGS) entry which is preliminary data.</text>
</comment>
<reference evidence="1" key="1">
    <citation type="submission" date="2022-01" db="EMBL/GenBank/DDBJ databases">
        <authorList>
            <person name="Jo J.-H."/>
            <person name="Im W.-T."/>
        </authorList>
    </citation>
    <scope>NUCLEOTIDE SEQUENCE</scope>
    <source>
        <strain evidence="1">XY25</strain>
    </source>
</reference>
<accession>A0ABS9K6D1</accession>
<gene>
    <name evidence="1" type="ORF">LZ012_17150</name>
</gene>
<dbReference type="RefSeq" id="WP_275712119.1">
    <property type="nucleotide sequence ID" value="NZ_JAKLTN010000004.1"/>
</dbReference>
<organism evidence="1 2">
    <name type="scientific">Dechloromonas hankyongensis</name>
    <dbReference type="NCBI Taxonomy" id="2908002"/>
    <lineage>
        <taxon>Bacteria</taxon>
        <taxon>Pseudomonadati</taxon>
        <taxon>Pseudomonadota</taxon>
        <taxon>Betaproteobacteria</taxon>
        <taxon>Rhodocyclales</taxon>
        <taxon>Azonexaceae</taxon>
        <taxon>Dechloromonas</taxon>
    </lineage>
</organism>